<feature type="compositionally biased region" description="Basic and acidic residues" evidence="1">
    <location>
        <begin position="239"/>
        <end position="255"/>
    </location>
</feature>
<dbReference type="Proteomes" id="UP000887564">
    <property type="component" value="Unplaced"/>
</dbReference>
<feature type="compositionally biased region" description="Basic and acidic residues" evidence="1">
    <location>
        <begin position="200"/>
        <end position="209"/>
    </location>
</feature>
<feature type="compositionally biased region" description="Basic and acidic residues" evidence="1">
    <location>
        <begin position="680"/>
        <end position="690"/>
    </location>
</feature>
<feature type="region of interest" description="Disordered" evidence="1">
    <location>
        <begin position="661"/>
        <end position="721"/>
    </location>
</feature>
<feature type="compositionally biased region" description="Basic and acidic residues" evidence="1">
    <location>
        <begin position="152"/>
        <end position="162"/>
    </location>
</feature>
<feature type="region of interest" description="Disordered" evidence="1">
    <location>
        <begin position="200"/>
        <end position="255"/>
    </location>
</feature>
<protein>
    <submittedName>
        <fullName evidence="3">Uncharacterized protein</fullName>
    </submittedName>
</protein>
<reference evidence="3" key="1">
    <citation type="submission" date="2022-11" db="UniProtKB">
        <authorList>
            <consortium name="WormBaseParasite"/>
        </authorList>
    </citation>
    <scope>IDENTIFICATION</scope>
</reference>
<evidence type="ECO:0000313" key="3">
    <source>
        <dbReference type="WBParaSite" id="PEQ_0001061501-mRNA-1"/>
    </source>
</evidence>
<sequence>MHPADAGFLYDIVRHSNAGVALLQIGEKDTTEFNKVVRTIPSAPHNSNEKLRNAHLHIHILKHRKKRRRTLKEIAEIALKHVDEQEKRGAQRPKPKMIIVKAKLNQIEEKRAEQLRCKYRKSCYETGIKCHYRKSCYETGKVPDLRWSNSNKTEEQPSKDAPRTVTQLKLSCKYRKSCYLQHVLEQAQLEDAAISHKQVERVQDREFEPTRPFQPAASIETKKEIPELSSKQQPQPSLHEAETTPAHERASKKYEILSSDNETVPWHVRKRHLKHRIEQVALQRKHARLLAKRENTIISQLSQSGRKLLCKYRKSCYETGVLPMFLQKEQEKSEEMKALSEAELKRKLACKYRKSCYERGIRPRLFCKYRKSCYETGVKPNIEHEERFNYKHIIEKRDVEIPLEIKCHYRKSCYETGIVPDLRASCYLNKTAEQPDLLTGQQPPQEEKRQVVLPPIKLADELKTKILPAIVKVQKVDEEKSRETKTAREDSIVKETVEPAAILEETTKPSKTWKPTEMKEKPRMVPHKEIRFIPPPTPPAPEEEIPPFKTVHIDGDVETGVVPNIDQEFFIIASFQKFMREFYEETEEIRREMSEEERKLSCKYRKSCYETGKLPQIEQETIKTIADTMKETTLSLHLRCKYRKSCYANYGIPAIKDTKRMPKPEAVIEKPSTSTVGEQAKVRTTEDQRKPHPPTTVDESDKKKTTKKSKKSEKKQDIEEELPYMQRALSEEKRPTTLALAQKLKCKYRIKCYEGVPMHKRADGRPCTIYHLSCRRMAGLPIKQRAPIGPNGRRLCRKKPKAEAAAK</sequence>
<dbReference type="WBParaSite" id="PEQ_0001061501-mRNA-1">
    <property type="protein sequence ID" value="PEQ_0001061501-mRNA-1"/>
    <property type="gene ID" value="PEQ_0001061501"/>
</dbReference>
<evidence type="ECO:0000313" key="2">
    <source>
        <dbReference type="Proteomes" id="UP000887564"/>
    </source>
</evidence>
<accession>A0A914RVU4</accession>
<organism evidence="2 3">
    <name type="scientific">Parascaris equorum</name>
    <name type="common">Equine roundworm</name>
    <dbReference type="NCBI Taxonomy" id="6256"/>
    <lineage>
        <taxon>Eukaryota</taxon>
        <taxon>Metazoa</taxon>
        <taxon>Ecdysozoa</taxon>
        <taxon>Nematoda</taxon>
        <taxon>Chromadorea</taxon>
        <taxon>Rhabditida</taxon>
        <taxon>Spirurina</taxon>
        <taxon>Ascaridomorpha</taxon>
        <taxon>Ascaridoidea</taxon>
        <taxon>Ascarididae</taxon>
        <taxon>Parascaris</taxon>
    </lineage>
</organism>
<evidence type="ECO:0000256" key="1">
    <source>
        <dbReference type="SAM" id="MobiDB-lite"/>
    </source>
</evidence>
<feature type="region of interest" description="Disordered" evidence="1">
    <location>
        <begin position="143"/>
        <end position="163"/>
    </location>
</feature>
<name>A0A914RVU4_PAREQ</name>
<dbReference type="AlphaFoldDB" id="A0A914RVU4"/>
<proteinExistence type="predicted"/>
<feature type="compositionally biased region" description="Basic residues" evidence="1">
    <location>
        <begin position="704"/>
        <end position="713"/>
    </location>
</feature>
<keyword evidence="2" id="KW-1185">Reference proteome</keyword>